<proteinExistence type="predicted"/>
<sequence>MHLRTMAASTLVALLAAAPGAFAAPGDVAPLAGGLGAGQALELSIPNAGALAADGTRLLSGDGRSTVRWIDPADGSSEPLFATSGGVAGIARDAAGNVYALESDWRGRLLRRDAATGAVTVLAGGGTTAPASGIAATSAQLTFPKGLAIGADGDPIVVDGILGDVRSQLLKVDADSGRLAVIGGRQADASAVGDGGPVDAAYIGRVAGISLTSGGDLLVTEGEQFTEHRVRRVLAGANGAIDGADTIERVAGTDDRTGVSSGDGGPARDARLHDPSAAVELQGGDVAIAELGEEFDGRVRVVDAADGTISTLAGGGSGEPAGQPATDARLPAPVALQSIGSTLYVGLGSVLRDNTWADGEGILAVALDGSSIAHFAGNGRAVSGDGVPALDAQLSEARGMTIAPDGATIVADGGAHELRRVDPVNGQITTIVGNGEACAEPPASCGDGGPGRAARLSEPTAVAVAPDGTVFWAEAFGSTFSPSYAGGRIRALAPEGTVRTVAGTGAAGFTGDGGAAATARFRLIGDLAIAPDGALHVADTGNNRVRRIDLAAGIVTTVAGTGYADSTGDGGPAASAQLDAPGGLAFAPDGDLLIAVARGVRRVDSETRRITTPLAVPATPAAPLTSPAPPELLPASEAPLERPLDVAARADGTLAVATATRVWFVEPGGPAARRVLGTGVTGVSEPSGPGDAVAVNGPASIAFAAGGDLVVADTGNRRVLRLSSPRPLMRIDAVEPSRPQLQAGGEAVEVALGIGTTFGPLELRAGNGVTVSDLRRVSDMRVVATLRADATASAGPRQLVLVTTGDGAEAVCDGCLTVLARSGEPPAPGPSRAPAPAAPTPPRLPSTPAPSSAAVRIGELNVPPRLTLRGLRRGMPITATPRADGQLRVELRLGRDAARRLRARGTSVLASTRMPVKAGKAVRLRLKPTPRVLRRISRGGRRTTVSVTVRVTLTGADGTSITRSLKVRLRT</sequence>
<evidence type="ECO:0000313" key="5">
    <source>
        <dbReference type="Proteomes" id="UP001284601"/>
    </source>
</evidence>
<dbReference type="Gene3D" id="2.60.40.10">
    <property type="entry name" value="Immunoglobulins"/>
    <property type="match status" value="1"/>
</dbReference>
<reference evidence="5" key="1">
    <citation type="submission" date="2023-07" db="EMBL/GenBank/DDBJ databases">
        <title>Conexibacter stalactiti sp. nov., isolated from stalactites in a lava cave and emended description of the genus Conexibacter.</title>
        <authorList>
            <person name="Lee S.D."/>
        </authorList>
    </citation>
    <scope>NUCLEOTIDE SEQUENCE [LARGE SCALE GENOMIC DNA]</scope>
    <source>
        <strain evidence="5">KCTC 39840</strain>
    </source>
</reference>
<dbReference type="SUPFAM" id="SSF63829">
    <property type="entry name" value="Calcium-dependent phosphotriesterase"/>
    <property type="match status" value="2"/>
</dbReference>
<feature type="compositionally biased region" description="Pro residues" evidence="1">
    <location>
        <begin position="825"/>
        <end position="848"/>
    </location>
</feature>
<reference evidence="4 5" key="2">
    <citation type="submission" date="2023-10" db="EMBL/GenBank/DDBJ databases">
        <authorList>
            <person name="Han X.F."/>
        </authorList>
    </citation>
    <scope>NUCLEOTIDE SEQUENCE [LARGE SCALE GENOMIC DNA]</scope>
    <source>
        <strain evidence="4 5">KCTC 39840</strain>
    </source>
</reference>
<dbReference type="PANTHER" id="PTHR46388">
    <property type="entry name" value="NHL REPEAT-CONTAINING PROTEIN 2"/>
    <property type="match status" value="1"/>
</dbReference>
<keyword evidence="5" id="KW-1185">Reference proteome</keyword>
<feature type="chain" id="PRO_5045961441" description="Teneurin NHL domain-containing protein" evidence="2">
    <location>
        <begin position="24"/>
        <end position="971"/>
    </location>
</feature>
<dbReference type="InterPro" id="IPR013783">
    <property type="entry name" value="Ig-like_fold"/>
</dbReference>
<dbReference type="InterPro" id="IPR011042">
    <property type="entry name" value="6-blade_b-propeller_TolB-like"/>
</dbReference>
<protein>
    <recommendedName>
        <fullName evidence="3">Teneurin NHL domain-containing protein</fullName>
    </recommendedName>
</protein>
<gene>
    <name evidence="4" type="ORF">R7226_02225</name>
</gene>
<dbReference type="PANTHER" id="PTHR46388:SF2">
    <property type="entry name" value="NHL REPEAT-CONTAINING PROTEIN 2"/>
    <property type="match status" value="1"/>
</dbReference>
<accession>A0ABU4HIJ5</accession>
<feature type="region of interest" description="Disordered" evidence="1">
    <location>
        <begin position="251"/>
        <end position="271"/>
    </location>
</feature>
<organism evidence="4 5">
    <name type="scientific">Conexibacter stalactiti</name>
    <dbReference type="NCBI Taxonomy" id="1940611"/>
    <lineage>
        <taxon>Bacteria</taxon>
        <taxon>Bacillati</taxon>
        <taxon>Actinomycetota</taxon>
        <taxon>Thermoleophilia</taxon>
        <taxon>Solirubrobacterales</taxon>
        <taxon>Conexibacteraceae</taxon>
        <taxon>Conexibacter</taxon>
    </lineage>
</organism>
<feature type="region of interest" description="Disordered" evidence="1">
    <location>
        <begin position="823"/>
        <end position="853"/>
    </location>
</feature>
<feature type="signal peptide" evidence="2">
    <location>
        <begin position="1"/>
        <end position="23"/>
    </location>
</feature>
<evidence type="ECO:0000256" key="2">
    <source>
        <dbReference type="SAM" id="SignalP"/>
    </source>
</evidence>
<dbReference type="RefSeq" id="WP_318595398.1">
    <property type="nucleotide sequence ID" value="NZ_JAWSTH010000003.1"/>
</dbReference>
<dbReference type="Pfam" id="PF25021">
    <property type="entry name" value="TEN_NHL"/>
    <property type="match status" value="1"/>
</dbReference>
<keyword evidence="2" id="KW-0732">Signal</keyword>
<dbReference type="Proteomes" id="UP001284601">
    <property type="component" value="Unassembled WGS sequence"/>
</dbReference>
<dbReference type="EMBL" id="JAWSTH010000003">
    <property type="protein sequence ID" value="MDW5593136.1"/>
    <property type="molecule type" value="Genomic_DNA"/>
</dbReference>
<evidence type="ECO:0000259" key="3">
    <source>
        <dbReference type="Pfam" id="PF25021"/>
    </source>
</evidence>
<feature type="domain" description="Teneurin NHL" evidence="3">
    <location>
        <begin position="383"/>
        <end position="466"/>
    </location>
</feature>
<name>A0ABU4HIJ5_9ACTN</name>
<comment type="caution">
    <text evidence="4">The sequence shown here is derived from an EMBL/GenBank/DDBJ whole genome shotgun (WGS) entry which is preliminary data.</text>
</comment>
<dbReference type="InterPro" id="IPR056822">
    <property type="entry name" value="TEN_NHL"/>
</dbReference>
<evidence type="ECO:0000256" key="1">
    <source>
        <dbReference type="SAM" id="MobiDB-lite"/>
    </source>
</evidence>
<dbReference type="Gene3D" id="2.120.10.30">
    <property type="entry name" value="TolB, C-terminal domain"/>
    <property type="match status" value="5"/>
</dbReference>
<evidence type="ECO:0000313" key="4">
    <source>
        <dbReference type="EMBL" id="MDW5593136.1"/>
    </source>
</evidence>